<keyword evidence="3" id="KW-1185">Reference proteome</keyword>
<name>A0A1L9QP90_9CYAN</name>
<gene>
    <name evidence="2" type="ORF">BI308_16755</name>
</gene>
<dbReference type="SUPFAM" id="SSF46689">
    <property type="entry name" value="Homeodomain-like"/>
    <property type="match status" value="1"/>
</dbReference>
<reference evidence="2" key="1">
    <citation type="submission" date="2016-10" db="EMBL/GenBank/DDBJ databases">
        <title>CRISPR-Cas defence system in Roseofilum reptotaenium: evidence of a bacteriophage-cyanobacterium arms race in the coral black band disease.</title>
        <authorList>
            <person name="Buerger P."/>
            <person name="Wood-Charlson E.M."/>
            <person name="Weynberg K.D."/>
            <person name="Willis B."/>
            <person name="Van Oppen M.J."/>
        </authorList>
    </citation>
    <scope>NUCLEOTIDE SEQUENCE [LARGE SCALE GENOMIC DNA]</scope>
    <source>
        <strain evidence="2">AO1-A</strain>
    </source>
</reference>
<dbReference type="EMBL" id="MLAW01000031">
    <property type="protein sequence ID" value="OJJ24469.1"/>
    <property type="molecule type" value="Genomic_DNA"/>
</dbReference>
<dbReference type="AlphaFoldDB" id="A0A1L9QP90"/>
<evidence type="ECO:0000313" key="2">
    <source>
        <dbReference type="EMBL" id="OJJ24469.1"/>
    </source>
</evidence>
<dbReference type="Proteomes" id="UP000183940">
    <property type="component" value="Unassembled WGS sequence"/>
</dbReference>
<evidence type="ECO:0000313" key="3">
    <source>
        <dbReference type="Proteomes" id="UP000183940"/>
    </source>
</evidence>
<evidence type="ECO:0000256" key="1">
    <source>
        <dbReference type="SAM" id="MobiDB-lite"/>
    </source>
</evidence>
<organism evidence="2 3">
    <name type="scientific">Roseofilum reptotaenium AO1-A</name>
    <dbReference type="NCBI Taxonomy" id="1925591"/>
    <lineage>
        <taxon>Bacteria</taxon>
        <taxon>Bacillati</taxon>
        <taxon>Cyanobacteriota</taxon>
        <taxon>Cyanophyceae</taxon>
        <taxon>Desertifilales</taxon>
        <taxon>Desertifilaceae</taxon>
        <taxon>Roseofilum</taxon>
    </lineage>
</organism>
<comment type="caution">
    <text evidence="2">The sequence shown here is derived from an EMBL/GenBank/DDBJ whole genome shotgun (WGS) entry which is preliminary data.</text>
</comment>
<protein>
    <submittedName>
        <fullName evidence="2">Uncharacterized protein</fullName>
    </submittedName>
</protein>
<dbReference type="Pfam" id="PF13565">
    <property type="entry name" value="HTH_32"/>
    <property type="match status" value="1"/>
</dbReference>
<sequence length="166" mass="19410">MAGRLKVSVSESVGELQNRLSKSKTASEKERLQMLYWLKIGKVSTRKELSQRLCRNEATITRWLRKYGKGRIRELLEVKKAPGKERKIKGELLEKLSERLNEPKGFNSYGEIQEWLQEKQGEIVKYKTVHKTVRYKLGGKLKTPRPRSVNQHKEAEETFKKKSNQP</sequence>
<feature type="compositionally biased region" description="Basic and acidic residues" evidence="1">
    <location>
        <begin position="151"/>
        <end position="160"/>
    </location>
</feature>
<dbReference type="InterPro" id="IPR009057">
    <property type="entry name" value="Homeodomain-like_sf"/>
</dbReference>
<feature type="region of interest" description="Disordered" evidence="1">
    <location>
        <begin position="139"/>
        <end position="166"/>
    </location>
</feature>
<proteinExistence type="predicted"/>
<accession>A0A1L9QP90</accession>
<dbReference type="STRING" id="1925591.BI308_16755"/>